<accession>C1GS18</accession>
<dbReference type="RefSeq" id="XP_015701090.1">
    <property type="nucleotide sequence ID" value="XM_015844309.1"/>
</dbReference>
<dbReference type="AlphaFoldDB" id="C1GS18"/>
<dbReference type="GeneID" id="9100322"/>
<organism evidence="2 3">
    <name type="scientific">Paracoccidioides lutzii (strain ATCC MYA-826 / Pb01)</name>
    <name type="common">Paracoccidioides brasiliensis</name>
    <dbReference type="NCBI Taxonomy" id="502779"/>
    <lineage>
        <taxon>Eukaryota</taxon>
        <taxon>Fungi</taxon>
        <taxon>Dikarya</taxon>
        <taxon>Ascomycota</taxon>
        <taxon>Pezizomycotina</taxon>
        <taxon>Eurotiomycetes</taxon>
        <taxon>Eurotiomycetidae</taxon>
        <taxon>Onygenales</taxon>
        <taxon>Ajellomycetaceae</taxon>
        <taxon>Paracoccidioides</taxon>
    </lineage>
</organism>
<proteinExistence type="predicted"/>
<evidence type="ECO:0000313" key="3">
    <source>
        <dbReference type="Proteomes" id="UP000002059"/>
    </source>
</evidence>
<dbReference type="STRING" id="502779.C1GS18"/>
<gene>
    <name evidence="2" type="ORF">PAAG_01313</name>
</gene>
<keyword evidence="1" id="KW-0812">Transmembrane</keyword>
<dbReference type="KEGG" id="pbl:PAAG_01313"/>
<keyword evidence="3" id="KW-1185">Reference proteome</keyword>
<evidence type="ECO:0000313" key="2">
    <source>
        <dbReference type="EMBL" id="EEH38392.2"/>
    </source>
</evidence>
<keyword evidence="1" id="KW-1133">Transmembrane helix</keyword>
<dbReference type="OrthoDB" id="4186203at2759"/>
<dbReference type="HOGENOM" id="CLU_866268_0_0_1"/>
<reference evidence="2 3" key="1">
    <citation type="journal article" date="2011" name="PLoS Genet.">
        <title>Comparative genomic analysis of human fungal pathogens causing paracoccidioidomycosis.</title>
        <authorList>
            <person name="Desjardins C.A."/>
            <person name="Champion M.D."/>
            <person name="Holder J.W."/>
            <person name="Muszewska A."/>
            <person name="Goldberg J."/>
            <person name="Bailao A.M."/>
            <person name="Brigido M.M."/>
            <person name="Ferreira M.E."/>
            <person name="Garcia A.M."/>
            <person name="Grynberg M."/>
            <person name="Gujja S."/>
            <person name="Heiman D.I."/>
            <person name="Henn M.R."/>
            <person name="Kodira C.D."/>
            <person name="Leon-Narvaez H."/>
            <person name="Longo L.V."/>
            <person name="Ma L.J."/>
            <person name="Malavazi I."/>
            <person name="Matsuo A.L."/>
            <person name="Morais F.V."/>
            <person name="Pereira M."/>
            <person name="Rodriguez-Brito S."/>
            <person name="Sakthikumar S."/>
            <person name="Salem-Izacc S.M."/>
            <person name="Sykes S.M."/>
            <person name="Teixeira M.M."/>
            <person name="Vallejo M.C."/>
            <person name="Walter M.E."/>
            <person name="Yandava C."/>
            <person name="Young S."/>
            <person name="Zeng Q."/>
            <person name="Zucker J."/>
            <person name="Felipe M.S."/>
            <person name="Goldman G.H."/>
            <person name="Haas B.J."/>
            <person name="McEwen J.G."/>
            <person name="Nino-Vega G."/>
            <person name="Puccia R."/>
            <person name="San-Blas G."/>
            <person name="Soares C.M."/>
            <person name="Birren B.W."/>
            <person name="Cuomo C.A."/>
        </authorList>
    </citation>
    <scope>NUCLEOTIDE SEQUENCE [LARGE SCALE GENOMIC DNA]</scope>
    <source>
        <strain evidence="3">ATCC MYA-826 / Pb01</strain>
    </source>
</reference>
<evidence type="ECO:0000256" key="1">
    <source>
        <dbReference type="SAM" id="Phobius"/>
    </source>
</evidence>
<feature type="transmembrane region" description="Helical" evidence="1">
    <location>
        <begin position="47"/>
        <end position="67"/>
    </location>
</feature>
<dbReference type="Proteomes" id="UP000002059">
    <property type="component" value="Partially assembled WGS sequence"/>
</dbReference>
<sequence length="321" mass="36230">MHVNLGQLSSTTNLCIVRDRQAHHTLDDYYMGGVAPMVALAIYQSNAVANLVGPYGYFFAAVMVTLSQWLNPRAMFMKIIMFNVLPMCIASIHWDAWGLQRCHKSENIQHQRMLATRSKMDNYNSSAWVISAIWFCDIWCAPHYHPFQNNFGLFNYNSTGGFATPSEIIGHQSYKITSDHSIVGRTANGEASYSRIHTRFLDHDSRFPYNTPGGDGKLAAGFADSECEKQRKGLTMEGRAVPKDKKPQALKAAMNGFISLYSNFYDSMYRSVTTLQHITLGLQYAMVTLEIAGAKDFTRDIEETSELRTPMSSEMRRQPAM</sequence>
<protein>
    <submittedName>
        <fullName evidence="2">Uncharacterized protein</fullName>
    </submittedName>
</protein>
<name>C1GS18_PARBA</name>
<keyword evidence="1" id="KW-0472">Membrane</keyword>
<dbReference type="EMBL" id="KN293993">
    <property type="protein sequence ID" value="EEH38392.2"/>
    <property type="molecule type" value="Genomic_DNA"/>
</dbReference>
<dbReference type="VEuPathDB" id="FungiDB:PAAG_01313"/>